<protein>
    <recommendedName>
        <fullName evidence="5">Molecular chaperone</fullName>
    </recommendedName>
</protein>
<evidence type="ECO:0008006" key="5">
    <source>
        <dbReference type="Google" id="ProtNLM"/>
    </source>
</evidence>
<keyword evidence="2" id="KW-0812">Transmembrane</keyword>
<dbReference type="EMBL" id="RYUN01000016">
    <property type="protein sequence ID" value="RYQ18547.1"/>
    <property type="molecule type" value="Genomic_DNA"/>
</dbReference>
<feature type="compositionally biased region" description="Low complexity" evidence="1">
    <location>
        <begin position="319"/>
        <end position="336"/>
    </location>
</feature>
<reference evidence="3 4" key="1">
    <citation type="submission" date="2018-12" db="EMBL/GenBank/DDBJ databases">
        <title>Unveiling genomic diversity among members of the Bifidobacterium pseudolongum species, a widely distributed gut commensal of the animal kingdom.</title>
        <authorList>
            <person name="Lugli G.A."/>
            <person name="Duranti S."/>
            <person name="Albert K."/>
            <person name="Mancabelli L."/>
            <person name="Napoli S."/>
            <person name="Viappiani A."/>
            <person name="Anzalone R."/>
            <person name="Longhi G."/>
            <person name="Milani C."/>
            <person name="Turroni F."/>
            <person name="Alessandri G."/>
            <person name="Sela D.A."/>
            <person name="Van Sinderen D."/>
            <person name="Ventura M."/>
        </authorList>
    </citation>
    <scope>NUCLEOTIDE SEQUENCE [LARGE SCALE GENOMIC DNA]</scope>
    <source>
        <strain evidence="3 4">2054B</strain>
    </source>
</reference>
<feature type="compositionally biased region" description="Polar residues" evidence="1">
    <location>
        <begin position="297"/>
        <end position="317"/>
    </location>
</feature>
<sequence>MMEHGPYTLKREEPINLRADVYDLETICTDPTYKAYIPEVAHHPTCWPELRQWVWQYVADPLSAGVPPMPPEKASKSKHSAHLRGMGVRSSRRRVPKILATIFGQNRKRMFLLSLAILAVLVAIVSLPHSKPTFSQKNADPVAASTGNTENDVLLGKAKKTAERARESPAYDAQLAKSLQQLQEDIDSQDFQQVASDIHTVQDLQQQKENVKIGEVTAELTGSIEAIGQYNDVQDIPEHKKMMAIADRWSGENIDSSDLSQAISDSSSLQQLLKKCDLVQKEREEQANRKKMEEQQRSQQDSATDQPMTTSQSVPQTSPQPTLRQQEQQQSTQSGQNYEEGTDGVTIG</sequence>
<feature type="region of interest" description="Disordered" evidence="1">
    <location>
        <begin position="283"/>
        <end position="348"/>
    </location>
</feature>
<organism evidence="3 4">
    <name type="scientific">Bifidobacterium pseudolongum subsp. pseudolongum</name>
    <dbReference type="NCBI Taxonomy" id="31954"/>
    <lineage>
        <taxon>Bacteria</taxon>
        <taxon>Bacillati</taxon>
        <taxon>Actinomycetota</taxon>
        <taxon>Actinomycetes</taxon>
        <taxon>Bifidobacteriales</taxon>
        <taxon>Bifidobacteriaceae</taxon>
        <taxon>Bifidobacterium</taxon>
    </lineage>
</organism>
<dbReference type="Proteomes" id="UP000294221">
    <property type="component" value="Unassembled WGS sequence"/>
</dbReference>
<gene>
    <name evidence="3" type="ORF">PG2054B_1609</name>
</gene>
<keyword evidence="2" id="KW-1133">Transmembrane helix</keyword>
<feature type="compositionally biased region" description="Basic and acidic residues" evidence="1">
    <location>
        <begin position="283"/>
        <end position="296"/>
    </location>
</feature>
<dbReference type="RefSeq" id="WP_130013699.1">
    <property type="nucleotide sequence ID" value="NZ_RYUN01000016.1"/>
</dbReference>
<keyword evidence="2" id="KW-0472">Membrane</keyword>
<proteinExistence type="predicted"/>
<evidence type="ECO:0000313" key="3">
    <source>
        <dbReference type="EMBL" id="RYQ18547.1"/>
    </source>
</evidence>
<accession>A0A4Q5A4L2</accession>
<name>A0A4Q5A4L2_9BIFI</name>
<evidence type="ECO:0000313" key="4">
    <source>
        <dbReference type="Proteomes" id="UP000294221"/>
    </source>
</evidence>
<evidence type="ECO:0000256" key="1">
    <source>
        <dbReference type="SAM" id="MobiDB-lite"/>
    </source>
</evidence>
<dbReference type="AlphaFoldDB" id="A0A4Q5A4L2"/>
<evidence type="ECO:0000256" key="2">
    <source>
        <dbReference type="SAM" id="Phobius"/>
    </source>
</evidence>
<comment type="caution">
    <text evidence="3">The sequence shown here is derived from an EMBL/GenBank/DDBJ whole genome shotgun (WGS) entry which is preliminary data.</text>
</comment>
<feature type="transmembrane region" description="Helical" evidence="2">
    <location>
        <begin position="110"/>
        <end position="128"/>
    </location>
</feature>